<evidence type="ECO:0000313" key="1">
    <source>
        <dbReference type="EMBL" id="GBP77022.1"/>
    </source>
</evidence>
<comment type="caution">
    <text evidence="1">The sequence shown here is derived from an EMBL/GenBank/DDBJ whole genome shotgun (WGS) entry which is preliminary data.</text>
</comment>
<dbReference type="EMBL" id="BGZK01001315">
    <property type="protein sequence ID" value="GBP77022.1"/>
    <property type="molecule type" value="Genomic_DNA"/>
</dbReference>
<organism evidence="1 2">
    <name type="scientific">Eumeta variegata</name>
    <name type="common">Bagworm moth</name>
    <name type="synonym">Eumeta japonica</name>
    <dbReference type="NCBI Taxonomy" id="151549"/>
    <lineage>
        <taxon>Eukaryota</taxon>
        <taxon>Metazoa</taxon>
        <taxon>Ecdysozoa</taxon>
        <taxon>Arthropoda</taxon>
        <taxon>Hexapoda</taxon>
        <taxon>Insecta</taxon>
        <taxon>Pterygota</taxon>
        <taxon>Neoptera</taxon>
        <taxon>Endopterygota</taxon>
        <taxon>Lepidoptera</taxon>
        <taxon>Glossata</taxon>
        <taxon>Ditrysia</taxon>
        <taxon>Tineoidea</taxon>
        <taxon>Psychidae</taxon>
        <taxon>Oiketicinae</taxon>
        <taxon>Eumeta</taxon>
    </lineage>
</organism>
<evidence type="ECO:0000313" key="2">
    <source>
        <dbReference type="Proteomes" id="UP000299102"/>
    </source>
</evidence>
<sequence>MSHVVTRAGAAGDDR</sequence>
<reference evidence="1 2" key="1">
    <citation type="journal article" date="2019" name="Commun. Biol.">
        <title>The bagworm genome reveals a unique fibroin gene that provides high tensile strength.</title>
        <authorList>
            <person name="Kono N."/>
            <person name="Nakamura H."/>
            <person name="Ohtoshi R."/>
            <person name="Tomita M."/>
            <person name="Numata K."/>
            <person name="Arakawa K."/>
        </authorList>
    </citation>
    <scope>NUCLEOTIDE SEQUENCE [LARGE SCALE GENOMIC DNA]</scope>
</reference>
<accession>A0A4C1YQ41</accession>
<feature type="non-terminal residue" evidence="1">
    <location>
        <position position="15"/>
    </location>
</feature>
<protein>
    <submittedName>
        <fullName evidence="1">Uncharacterized protein</fullName>
    </submittedName>
</protein>
<proteinExistence type="predicted"/>
<keyword evidence="2" id="KW-1185">Reference proteome</keyword>
<gene>
    <name evidence="1" type="ORF">EVAR_53667_1</name>
</gene>
<dbReference type="Proteomes" id="UP000299102">
    <property type="component" value="Unassembled WGS sequence"/>
</dbReference>
<name>A0A4C1YQ41_EUMVA</name>